<evidence type="ECO:0000256" key="4">
    <source>
        <dbReference type="ARBA" id="ARBA00022729"/>
    </source>
</evidence>
<dbReference type="Proteomes" id="UP000682733">
    <property type="component" value="Unassembled WGS sequence"/>
</dbReference>
<evidence type="ECO:0000256" key="7">
    <source>
        <dbReference type="ARBA" id="ARBA00037688"/>
    </source>
</evidence>
<dbReference type="GO" id="GO:0000421">
    <property type="term" value="C:autophagosome membrane"/>
    <property type="evidence" value="ECO:0007669"/>
    <property type="project" value="UniProtKB-SubCell"/>
</dbReference>
<proteinExistence type="inferred from homology"/>
<keyword evidence="6" id="KW-0472">Membrane</keyword>
<dbReference type="AlphaFoldDB" id="A0A8S2FFI0"/>
<evidence type="ECO:0000256" key="8">
    <source>
        <dbReference type="RuleBase" id="RU363079"/>
    </source>
</evidence>
<keyword evidence="5" id="KW-1133">Transmembrane helix</keyword>
<dbReference type="GO" id="GO:0072657">
    <property type="term" value="P:protein localization to membrane"/>
    <property type="evidence" value="ECO:0007669"/>
    <property type="project" value="TreeGrafter"/>
</dbReference>
<protein>
    <recommendedName>
        <fullName evidence="8">Transmembrane 9 superfamily member</fullName>
    </recommendedName>
</protein>
<comment type="caution">
    <text evidence="9">The sequence shown here is derived from an EMBL/GenBank/DDBJ whole genome shotgun (WGS) entry which is preliminary data.</text>
</comment>
<keyword evidence="4" id="KW-0732">Signal</keyword>
<organism evidence="9 11">
    <name type="scientific">Didymodactylos carnosus</name>
    <dbReference type="NCBI Taxonomy" id="1234261"/>
    <lineage>
        <taxon>Eukaryota</taxon>
        <taxon>Metazoa</taxon>
        <taxon>Spiralia</taxon>
        <taxon>Gnathifera</taxon>
        <taxon>Rotifera</taxon>
        <taxon>Eurotatoria</taxon>
        <taxon>Bdelloidea</taxon>
        <taxon>Philodinida</taxon>
        <taxon>Philodinidae</taxon>
        <taxon>Didymodactylos</taxon>
    </lineage>
</organism>
<gene>
    <name evidence="9" type="ORF">OVA965_LOCUS34880</name>
    <name evidence="10" type="ORF">TMI583_LOCUS35827</name>
</gene>
<dbReference type="InterPro" id="IPR004240">
    <property type="entry name" value="EMP70"/>
</dbReference>
<reference evidence="9" key="1">
    <citation type="submission" date="2021-02" db="EMBL/GenBank/DDBJ databases">
        <authorList>
            <person name="Nowell W R."/>
        </authorList>
    </citation>
    <scope>NUCLEOTIDE SEQUENCE</scope>
</reference>
<evidence type="ECO:0000256" key="3">
    <source>
        <dbReference type="ARBA" id="ARBA00022692"/>
    </source>
</evidence>
<dbReference type="PANTHER" id="PTHR10766:SF177">
    <property type="entry name" value="TRANSMEMBRANE 9 SUPERFAMILY MEMBER 1"/>
    <property type="match status" value="1"/>
</dbReference>
<evidence type="ECO:0000313" key="11">
    <source>
        <dbReference type="Proteomes" id="UP000677228"/>
    </source>
</evidence>
<dbReference type="EMBL" id="CAJNOK010029787">
    <property type="protein sequence ID" value="CAF1452139.1"/>
    <property type="molecule type" value="Genomic_DNA"/>
</dbReference>
<name>A0A8S2FFI0_9BILA</name>
<evidence type="ECO:0000256" key="1">
    <source>
        <dbReference type="ARBA" id="ARBA00004542"/>
    </source>
</evidence>
<dbReference type="Proteomes" id="UP000677228">
    <property type="component" value="Unassembled WGS sequence"/>
</dbReference>
<keyword evidence="3" id="KW-0812">Transmembrane</keyword>
<sequence length="191" mass="22068">MLAFVVTLVYGATEKKYTKGDNVTVFVNKVGPYSNPQETYHYYSLPVCRPPKIVSKELTLGEVLSGDRMAYSLYDIAFDENIPDKELCQLSLQKKDVQALKTAIEEFYYFEFVVDDIPCRGFVGQVEETSIIPHNHNIYAFTHLHFDFHINNNQIIYVNISTKEHPPMSLDDDVTLPLTLRYTYSAKWHQT</sequence>
<comment type="subcellular location">
    <subcellularLocation>
        <location evidence="1">Cytoplasmic vesicle</location>
        <location evidence="1">Autophagosome membrane</location>
        <topology evidence="1">Multi-pass membrane protein</topology>
    </subcellularLocation>
</comment>
<evidence type="ECO:0000313" key="10">
    <source>
        <dbReference type="EMBL" id="CAF4246698.1"/>
    </source>
</evidence>
<accession>A0A8S2FFI0</accession>
<comment type="function">
    <text evidence="7">Plays an essential role in autophagy.</text>
</comment>
<dbReference type="Pfam" id="PF02990">
    <property type="entry name" value="EMP70"/>
    <property type="match status" value="1"/>
</dbReference>
<dbReference type="PANTHER" id="PTHR10766">
    <property type="entry name" value="TRANSMEMBRANE 9 SUPERFAMILY PROTEIN"/>
    <property type="match status" value="1"/>
</dbReference>
<comment type="similarity">
    <text evidence="2 8">Belongs to the nonaspanin (TM9SF) (TC 9.A.2) family.</text>
</comment>
<evidence type="ECO:0000256" key="2">
    <source>
        <dbReference type="ARBA" id="ARBA00005227"/>
    </source>
</evidence>
<dbReference type="EMBL" id="CAJOBA010051631">
    <property type="protein sequence ID" value="CAF4246698.1"/>
    <property type="molecule type" value="Genomic_DNA"/>
</dbReference>
<feature type="non-terminal residue" evidence="9">
    <location>
        <position position="1"/>
    </location>
</feature>
<evidence type="ECO:0000256" key="6">
    <source>
        <dbReference type="ARBA" id="ARBA00023136"/>
    </source>
</evidence>
<evidence type="ECO:0000256" key="5">
    <source>
        <dbReference type="ARBA" id="ARBA00022989"/>
    </source>
</evidence>
<evidence type="ECO:0000313" key="9">
    <source>
        <dbReference type="EMBL" id="CAF1452139.1"/>
    </source>
</evidence>